<dbReference type="InterPro" id="IPR025836">
    <property type="entry name" value="Zn_knuckle_CX2CX4HX4C"/>
</dbReference>
<comment type="caution">
    <text evidence="4">The sequence shown here is derived from an EMBL/GenBank/DDBJ whole genome shotgun (WGS) entry which is preliminary data.</text>
</comment>
<evidence type="ECO:0000259" key="3">
    <source>
        <dbReference type="PROSITE" id="PS50158"/>
    </source>
</evidence>
<dbReference type="AlphaFoldDB" id="A0A978V439"/>
<dbReference type="Proteomes" id="UP000813462">
    <property type="component" value="Unassembled WGS sequence"/>
</dbReference>
<keyword evidence="1" id="KW-0862">Zinc</keyword>
<name>A0A978V439_ZIZJJ</name>
<keyword evidence="1" id="KW-0479">Metal-binding</keyword>
<dbReference type="Pfam" id="PF14392">
    <property type="entry name" value="zf-CCHC_4"/>
    <property type="match status" value="1"/>
</dbReference>
<organism evidence="4 5">
    <name type="scientific">Ziziphus jujuba var. spinosa</name>
    <dbReference type="NCBI Taxonomy" id="714518"/>
    <lineage>
        <taxon>Eukaryota</taxon>
        <taxon>Viridiplantae</taxon>
        <taxon>Streptophyta</taxon>
        <taxon>Embryophyta</taxon>
        <taxon>Tracheophyta</taxon>
        <taxon>Spermatophyta</taxon>
        <taxon>Magnoliopsida</taxon>
        <taxon>eudicotyledons</taxon>
        <taxon>Gunneridae</taxon>
        <taxon>Pentapetalae</taxon>
        <taxon>rosids</taxon>
        <taxon>fabids</taxon>
        <taxon>Rosales</taxon>
        <taxon>Rhamnaceae</taxon>
        <taxon>Paliureae</taxon>
        <taxon>Ziziphus</taxon>
    </lineage>
</organism>
<sequence length="413" mass="47147">MEMDTREVSSQEARSLPLLELTADIREAERKSSLTLVGKIISETVVKTVTVQMITKRIWFTQEPAQVDQLGTNIFIFSFKRVTDQTRVWRRQPWTINGAHLALKEWRPHMSVRDFDVTYSSFWIQTHGLPLQFMNEENAIKIGGLFNKVLSCDKTTRKSIQGMKFMRIQVELDITRPLATGFFQKIGNGKIWIQFCYERVGDFCYNCGILGHLQKSCKEKENTSSVYKGDEYGTWLRAEAGASSIVLDINKQRRFVNPRRDYFDTLSKEEMGIEEGGPLHEQRKEAGSLPCSSTNHSDSDAQEGTPATATCEGNPILSKMMNSSRSGVFTAREPRPREQEKAMADNAVRENRPCTIHASKNQGETYTTESEAPKGTSEEIRVMEAIQDRLTSTNYRDQMMIDFETPIFNSSWL</sequence>
<accession>A0A978V439</accession>
<dbReference type="GO" id="GO:0008270">
    <property type="term" value="F:zinc ion binding"/>
    <property type="evidence" value="ECO:0007669"/>
    <property type="project" value="UniProtKB-KW"/>
</dbReference>
<dbReference type="PROSITE" id="PS50158">
    <property type="entry name" value="ZF_CCHC"/>
    <property type="match status" value="1"/>
</dbReference>
<dbReference type="PANTHER" id="PTHR31286">
    <property type="entry name" value="GLYCINE-RICH CELL WALL STRUCTURAL PROTEIN 1.8-LIKE"/>
    <property type="match status" value="1"/>
</dbReference>
<evidence type="ECO:0000256" key="1">
    <source>
        <dbReference type="PROSITE-ProRule" id="PRU00047"/>
    </source>
</evidence>
<dbReference type="GO" id="GO:0003676">
    <property type="term" value="F:nucleic acid binding"/>
    <property type="evidence" value="ECO:0007669"/>
    <property type="project" value="InterPro"/>
</dbReference>
<dbReference type="InterPro" id="IPR025558">
    <property type="entry name" value="DUF4283"/>
</dbReference>
<reference evidence="4" key="1">
    <citation type="journal article" date="2021" name="Front. Plant Sci.">
        <title>Chromosome-Scale Genome Assembly for Chinese Sour Jujube and Insights Into Its Genome Evolution and Domestication Signature.</title>
        <authorList>
            <person name="Shen L.-Y."/>
            <person name="Luo H."/>
            <person name="Wang X.-L."/>
            <person name="Wang X.-M."/>
            <person name="Qiu X.-J."/>
            <person name="Liu H."/>
            <person name="Zhou S.-S."/>
            <person name="Jia K.-H."/>
            <person name="Nie S."/>
            <person name="Bao Y.-T."/>
            <person name="Zhang R.-G."/>
            <person name="Yun Q.-Z."/>
            <person name="Chai Y.-H."/>
            <person name="Lu J.-Y."/>
            <person name="Li Y."/>
            <person name="Zhao S.-W."/>
            <person name="Mao J.-F."/>
            <person name="Jia S.-G."/>
            <person name="Mao Y.-M."/>
        </authorList>
    </citation>
    <scope>NUCLEOTIDE SEQUENCE</scope>
    <source>
        <strain evidence="4">AT0</strain>
        <tissue evidence="4">Leaf</tissue>
    </source>
</reference>
<dbReference type="PANTHER" id="PTHR31286:SF178">
    <property type="entry name" value="DUF4283 DOMAIN-CONTAINING PROTEIN"/>
    <property type="match status" value="1"/>
</dbReference>
<proteinExistence type="predicted"/>
<feature type="compositionally biased region" description="Basic and acidic residues" evidence="2">
    <location>
        <begin position="268"/>
        <end position="286"/>
    </location>
</feature>
<dbReference type="Pfam" id="PF14111">
    <property type="entry name" value="DUF4283"/>
    <property type="match status" value="1"/>
</dbReference>
<evidence type="ECO:0000313" key="4">
    <source>
        <dbReference type="EMBL" id="KAH7522122.1"/>
    </source>
</evidence>
<dbReference type="InterPro" id="IPR040256">
    <property type="entry name" value="At4g02000-like"/>
</dbReference>
<protein>
    <recommendedName>
        <fullName evidence="3">CCHC-type domain-containing protein</fullName>
    </recommendedName>
</protein>
<gene>
    <name evidence="4" type="ORF">FEM48_Zijuj07G0104500</name>
</gene>
<keyword evidence="1" id="KW-0863">Zinc-finger</keyword>
<dbReference type="EMBL" id="JAEACU010000007">
    <property type="protein sequence ID" value="KAH7522122.1"/>
    <property type="molecule type" value="Genomic_DNA"/>
</dbReference>
<dbReference type="InterPro" id="IPR001878">
    <property type="entry name" value="Znf_CCHC"/>
</dbReference>
<evidence type="ECO:0000313" key="5">
    <source>
        <dbReference type="Proteomes" id="UP000813462"/>
    </source>
</evidence>
<feature type="region of interest" description="Disordered" evidence="2">
    <location>
        <begin position="268"/>
        <end position="320"/>
    </location>
</feature>
<feature type="domain" description="CCHC-type" evidence="3">
    <location>
        <begin position="204"/>
        <end position="219"/>
    </location>
</feature>
<evidence type="ECO:0000256" key="2">
    <source>
        <dbReference type="SAM" id="MobiDB-lite"/>
    </source>
</evidence>